<dbReference type="SUPFAM" id="SSF48208">
    <property type="entry name" value="Six-hairpin glycosidases"/>
    <property type="match status" value="1"/>
</dbReference>
<dbReference type="InterPro" id="IPR005887">
    <property type="entry name" value="GH92_a_mannosidase_put"/>
</dbReference>
<dbReference type="Gene3D" id="1.20.1050.60">
    <property type="entry name" value="alpha-1,2-mannosidase"/>
    <property type="match status" value="1"/>
</dbReference>
<dbReference type="PANTHER" id="PTHR12143:SF43">
    <property type="entry name" value="PUTATIVE-RELATED"/>
    <property type="match status" value="1"/>
</dbReference>
<proteinExistence type="predicted"/>
<comment type="subunit">
    <text evidence="2">Monomer.</text>
</comment>
<feature type="domain" description="Glycosyl hydrolase family 92 N-terminal" evidence="5">
    <location>
        <begin position="26"/>
        <end position="184"/>
    </location>
</feature>
<dbReference type="Pfam" id="PF17678">
    <property type="entry name" value="Glyco_hydro_92N"/>
    <property type="match status" value="1"/>
</dbReference>
<comment type="caution">
    <text evidence="6">The sequence shown here is derived from an EMBL/GenBank/DDBJ whole genome shotgun (WGS) entry which is preliminary data.</text>
</comment>
<dbReference type="PANTHER" id="PTHR12143">
    <property type="entry name" value="PEPTIDE N-GLYCANASE PNGASE -RELATED"/>
    <property type="match status" value="1"/>
</dbReference>
<dbReference type="InterPro" id="IPR008928">
    <property type="entry name" value="6-hairpin_glycosidase_sf"/>
</dbReference>
<name>A0ABR7TLC6_9BACT</name>
<dbReference type="InterPro" id="IPR041371">
    <property type="entry name" value="GH92_N"/>
</dbReference>
<evidence type="ECO:0000259" key="5">
    <source>
        <dbReference type="Pfam" id="PF17678"/>
    </source>
</evidence>
<gene>
    <name evidence="6" type="ORF">ICL07_12955</name>
</gene>
<evidence type="ECO:0000313" key="6">
    <source>
        <dbReference type="EMBL" id="MBC9931292.1"/>
    </source>
</evidence>
<dbReference type="GO" id="GO:0016787">
    <property type="term" value="F:hydrolase activity"/>
    <property type="evidence" value="ECO:0007669"/>
    <property type="project" value="UniProtKB-KW"/>
</dbReference>
<feature type="domain" description="Glycosyl hydrolase family 92" evidence="4">
    <location>
        <begin position="219"/>
        <end position="709"/>
    </location>
</feature>
<keyword evidence="6" id="KW-0378">Hydrolase</keyword>
<dbReference type="Pfam" id="PF07971">
    <property type="entry name" value="Glyco_hydro_92"/>
    <property type="match status" value="1"/>
</dbReference>
<dbReference type="InterPro" id="IPR014718">
    <property type="entry name" value="GH-type_carb-bd"/>
</dbReference>
<evidence type="ECO:0000256" key="3">
    <source>
        <dbReference type="ARBA" id="ARBA00022837"/>
    </source>
</evidence>
<dbReference type="InterPro" id="IPR012939">
    <property type="entry name" value="Glyco_hydro_92"/>
</dbReference>
<sequence length="728" mass="83019">MHPHLSFLSLVALLFLGACQPAPEEYMDPTIGNVPTLLQPTRPVIQLPNEMIRVYPLRRDYTDDQITGFPLQVATHNNGALFVVKPATRPLSTALWQRRATYDPVQEVIHPWYYSTMLIEDSIRVEFAPGCKTGVYRFSFPAAADRKLLFTTPWHFISANAFAGKTIFHEDVPVYVYGRFNTAISAGVLSDTLYYVRFPGRKVDAVELKYAISYVSIEQAQRNFQQELEGRSMETLIAEGRRRWHDVAGQITVEGGTTAQRRAFYTALYRCHERMVNITEDSLYYSGYNKKVNVARRPFYVDDATWDTYQALHPLRMILHPEQEEDMLDAYVTMFEQSGWMPTFPRLYGDHPCMNGFHSTIVFLDAWRKGLKIPRITTAYEGMKKNALEATMLPWRNGGSISLDSFYYAKGYYPALSPGDTEAVAAVHPFEKRQAVAVTLGHSYDDWALSQLAADLHRYKDQQSFAARAENFRHLWNDSAGFFQPRDSAGKWIAIDPAWDGGPGGRDYYDENNGWTYLWAVQQNIPALIQLMGGERAFERRLDELFRTTPAMPRYEFWHRFPDATGLVGQFSMGNEPGFHIPYLYNYAGAAWKTQRRVRMLLDVWFKDNIFGIPGDEDGGGMSAFVVFSSLGFYPVTAGVPIYAIGSPVFTKATLRLPKGKRFTIVARHCSAENQYIQRAWFNGEVLHTPFFTHQQLMEGGTLELEMGSMPEKRWGASIHAPRCGDIK</sequence>
<keyword evidence="7" id="KW-1185">Reference proteome</keyword>
<evidence type="ECO:0000313" key="7">
    <source>
        <dbReference type="Proteomes" id="UP000659124"/>
    </source>
</evidence>
<reference evidence="6 7" key="1">
    <citation type="submission" date="2020-09" db="EMBL/GenBank/DDBJ databases">
        <title>Genome sequences of type strains of Chitinophaga qingshengii and Chitinophaga varians.</title>
        <authorList>
            <person name="Kittiwongwattana C."/>
        </authorList>
    </citation>
    <scope>NUCLEOTIDE SEQUENCE [LARGE SCALE GENOMIC DNA]</scope>
    <source>
        <strain evidence="6 7">JCM 30026</strain>
    </source>
</reference>
<protein>
    <submittedName>
        <fullName evidence="6">Glycoside hydrolase family 92 protein</fullName>
    </submittedName>
</protein>
<evidence type="ECO:0000256" key="2">
    <source>
        <dbReference type="ARBA" id="ARBA00011245"/>
    </source>
</evidence>
<dbReference type="Gene3D" id="1.20.1610.10">
    <property type="entry name" value="alpha-1,2-mannosidases domains"/>
    <property type="match status" value="1"/>
</dbReference>
<dbReference type="InterPro" id="IPR050883">
    <property type="entry name" value="PNGase"/>
</dbReference>
<organism evidence="6 7">
    <name type="scientific">Chitinophaga qingshengii</name>
    <dbReference type="NCBI Taxonomy" id="1569794"/>
    <lineage>
        <taxon>Bacteria</taxon>
        <taxon>Pseudomonadati</taxon>
        <taxon>Bacteroidota</taxon>
        <taxon>Chitinophagia</taxon>
        <taxon>Chitinophagales</taxon>
        <taxon>Chitinophagaceae</taxon>
        <taxon>Chitinophaga</taxon>
    </lineage>
</organism>
<accession>A0ABR7TLC6</accession>
<dbReference type="Gene3D" id="2.70.98.10">
    <property type="match status" value="1"/>
</dbReference>
<dbReference type="NCBIfam" id="TIGR01180">
    <property type="entry name" value="aman2_put"/>
    <property type="match status" value="1"/>
</dbReference>
<dbReference type="Gene3D" id="3.30.2080.10">
    <property type="entry name" value="GH92 mannosidase domain"/>
    <property type="match status" value="1"/>
</dbReference>
<keyword evidence="3" id="KW-0106">Calcium</keyword>
<dbReference type="Proteomes" id="UP000659124">
    <property type="component" value="Unassembled WGS sequence"/>
</dbReference>
<dbReference type="RefSeq" id="WP_188088324.1">
    <property type="nucleotide sequence ID" value="NZ_JACVFC010000001.1"/>
</dbReference>
<evidence type="ECO:0000256" key="1">
    <source>
        <dbReference type="ARBA" id="ARBA00001913"/>
    </source>
</evidence>
<comment type="cofactor">
    <cofactor evidence="1">
        <name>Ca(2+)</name>
        <dbReference type="ChEBI" id="CHEBI:29108"/>
    </cofactor>
</comment>
<evidence type="ECO:0000259" key="4">
    <source>
        <dbReference type="Pfam" id="PF07971"/>
    </source>
</evidence>
<dbReference type="EMBL" id="JACVFC010000001">
    <property type="protein sequence ID" value="MBC9931292.1"/>
    <property type="molecule type" value="Genomic_DNA"/>
</dbReference>